<evidence type="ECO:0000256" key="12">
    <source>
        <dbReference type="PIRSR" id="PIRSR602481-2"/>
    </source>
</evidence>
<evidence type="ECO:0000256" key="8">
    <source>
        <dbReference type="ARBA" id="ARBA00023015"/>
    </source>
</evidence>
<evidence type="ECO:0000313" key="13">
    <source>
        <dbReference type="EMBL" id="MBO2990498.1"/>
    </source>
</evidence>
<evidence type="ECO:0000256" key="9">
    <source>
        <dbReference type="ARBA" id="ARBA00023125"/>
    </source>
</evidence>
<keyword evidence="6 11" id="KW-0862">Zinc</keyword>
<proteinExistence type="inferred from homology"/>
<comment type="cofactor">
    <cofactor evidence="11">
        <name>Zn(2+)</name>
        <dbReference type="ChEBI" id="CHEBI:29105"/>
    </cofactor>
    <text evidence="11">Binds 1 zinc ion per subunit.</text>
</comment>
<dbReference type="AlphaFoldDB" id="A0A939QFY0"/>
<dbReference type="GO" id="GO:0045892">
    <property type="term" value="P:negative regulation of DNA-templated transcription"/>
    <property type="evidence" value="ECO:0007669"/>
    <property type="project" value="TreeGrafter"/>
</dbReference>
<gene>
    <name evidence="13" type="ORF">J4H85_10890</name>
</gene>
<feature type="binding site" evidence="12">
    <location>
        <position position="123"/>
    </location>
    <ligand>
        <name>Fe cation</name>
        <dbReference type="ChEBI" id="CHEBI:24875"/>
    </ligand>
</feature>
<feature type="binding site" evidence="11">
    <location>
        <position position="151"/>
    </location>
    <ligand>
        <name>Zn(2+)</name>
        <dbReference type="ChEBI" id="CHEBI:29105"/>
    </ligand>
</feature>
<dbReference type="GO" id="GO:0005737">
    <property type="term" value="C:cytoplasm"/>
    <property type="evidence" value="ECO:0007669"/>
    <property type="project" value="UniProtKB-SubCell"/>
</dbReference>
<comment type="caution">
    <text evidence="13">The sequence shown here is derived from an EMBL/GenBank/DDBJ whole genome shotgun (WGS) entry which is preliminary data.</text>
</comment>
<keyword evidence="9" id="KW-0238">DNA-binding</keyword>
<name>A0A939QFY0_9MICO</name>
<dbReference type="CDD" id="cd07153">
    <property type="entry name" value="Fur_like"/>
    <property type="match status" value="1"/>
</dbReference>
<keyword evidence="4" id="KW-0678">Repressor</keyword>
<feature type="binding site" evidence="11">
    <location>
        <position position="148"/>
    </location>
    <ligand>
        <name>Zn(2+)</name>
        <dbReference type="ChEBI" id="CHEBI:29105"/>
    </ligand>
</feature>
<accession>A0A939QFY0</accession>
<dbReference type="Gene3D" id="3.30.1490.190">
    <property type="match status" value="1"/>
</dbReference>
<dbReference type="RefSeq" id="WP_208239517.1">
    <property type="nucleotide sequence ID" value="NZ_BAAAQU010000002.1"/>
</dbReference>
<comment type="subcellular location">
    <subcellularLocation>
        <location evidence="1">Cytoplasm</location>
    </subcellularLocation>
</comment>
<protein>
    <submittedName>
        <fullName evidence="13">Transcriptional repressor</fullName>
    </submittedName>
</protein>
<evidence type="ECO:0000256" key="10">
    <source>
        <dbReference type="ARBA" id="ARBA00023163"/>
    </source>
</evidence>
<organism evidence="13 14">
    <name type="scientific">Leucobacter tardus</name>
    <dbReference type="NCBI Taxonomy" id="501483"/>
    <lineage>
        <taxon>Bacteria</taxon>
        <taxon>Bacillati</taxon>
        <taxon>Actinomycetota</taxon>
        <taxon>Actinomycetes</taxon>
        <taxon>Micrococcales</taxon>
        <taxon>Microbacteriaceae</taxon>
        <taxon>Leucobacter</taxon>
    </lineage>
</organism>
<dbReference type="InterPro" id="IPR043135">
    <property type="entry name" value="Fur_C"/>
</dbReference>
<dbReference type="GO" id="GO:0008270">
    <property type="term" value="F:zinc ion binding"/>
    <property type="evidence" value="ECO:0007669"/>
    <property type="project" value="TreeGrafter"/>
</dbReference>
<dbReference type="InterPro" id="IPR036390">
    <property type="entry name" value="WH_DNA-bd_sf"/>
</dbReference>
<sequence length="161" mass="16991">MPPTQNTETRRAGAPQPEEWSAVLRASGLRSTAGRVAALGYLADHPHSSAGEVHAGLADALPSLTLQSVHNIAHDLTEHGLLRRVNLPDSDSSLYETRIGDNHHHVQCVVCRRIEDIECVVGEAPCLSPDHAHGMRLLEAAVTFRGVCAACEAAGATPAAG</sequence>
<comment type="cofactor">
    <cofactor evidence="12">
        <name>Mn(2+)</name>
        <dbReference type="ChEBI" id="CHEBI:29035"/>
    </cofactor>
    <cofactor evidence="12">
        <name>Fe(2+)</name>
        <dbReference type="ChEBI" id="CHEBI:29033"/>
    </cofactor>
    <text evidence="12">Binds 1 Mn(2+) or Fe(2+) ion per subunit.</text>
</comment>
<keyword evidence="10" id="KW-0804">Transcription</keyword>
<dbReference type="InterPro" id="IPR002481">
    <property type="entry name" value="FUR"/>
</dbReference>
<evidence type="ECO:0000256" key="3">
    <source>
        <dbReference type="ARBA" id="ARBA00022490"/>
    </source>
</evidence>
<evidence type="ECO:0000256" key="4">
    <source>
        <dbReference type="ARBA" id="ARBA00022491"/>
    </source>
</evidence>
<keyword evidence="14" id="KW-1185">Reference proteome</keyword>
<evidence type="ECO:0000256" key="2">
    <source>
        <dbReference type="ARBA" id="ARBA00007957"/>
    </source>
</evidence>
<dbReference type="GO" id="GO:0003700">
    <property type="term" value="F:DNA-binding transcription factor activity"/>
    <property type="evidence" value="ECO:0007669"/>
    <property type="project" value="InterPro"/>
</dbReference>
<dbReference type="EMBL" id="JAGFBF010000005">
    <property type="protein sequence ID" value="MBO2990498.1"/>
    <property type="molecule type" value="Genomic_DNA"/>
</dbReference>
<feature type="binding site" evidence="11">
    <location>
        <position position="111"/>
    </location>
    <ligand>
        <name>Zn(2+)</name>
        <dbReference type="ChEBI" id="CHEBI:29105"/>
    </ligand>
</feature>
<keyword evidence="8" id="KW-0805">Transcription regulation</keyword>
<dbReference type="Proteomes" id="UP000668403">
    <property type="component" value="Unassembled WGS sequence"/>
</dbReference>
<keyword evidence="5 11" id="KW-0479">Metal-binding</keyword>
<keyword evidence="3" id="KW-0963">Cytoplasm</keyword>
<evidence type="ECO:0000256" key="1">
    <source>
        <dbReference type="ARBA" id="ARBA00004496"/>
    </source>
</evidence>
<evidence type="ECO:0000256" key="11">
    <source>
        <dbReference type="PIRSR" id="PIRSR602481-1"/>
    </source>
</evidence>
<dbReference type="Pfam" id="PF01475">
    <property type="entry name" value="FUR"/>
    <property type="match status" value="1"/>
</dbReference>
<feature type="binding site" evidence="11">
    <location>
        <position position="108"/>
    </location>
    <ligand>
        <name>Zn(2+)</name>
        <dbReference type="ChEBI" id="CHEBI:29105"/>
    </ligand>
</feature>
<evidence type="ECO:0000256" key="5">
    <source>
        <dbReference type="ARBA" id="ARBA00022723"/>
    </source>
</evidence>
<dbReference type="GO" id="GO:1900376">
    <property type="term" value="P:regulation of secondary metabolite biosynthetic process"/>
    <property type="evidence" value="ECO:0007669"/>
    <property type="project" value="TreeGrafter"/>
</dbReference>
<dbReference type="SUPFAM" id="SSF46785">
    <property type="entry name" value="Winged helix' DNA-binding domain"/>
    <property type="match status" value="1"/>
</dbReference>
<dbReference type="PANTHER" id="PTHR33202">
    <property type="entry name" value="ZINC UPTAKE REGULATION PROTEIN"/>
    <property type="match status" value="1"/>
</dbReference>
<keyword evidence="7 12" id="KW-0408">Iron</keyword>
<evidence type="ECO:0000256" key="7">
    <source>
        <dbReference type="ARBA" id="ARBA00023004"/>
    </source>
</evidence>
<dbReference type="InterPro" id="IPR036388">
    <property type="entry name" value="WH-like_DNA-bd_sf"/>
</dbReference>
<dbReference type="Gene3D" id="1.10.10.10">
    <property type="entry name" value="Winged helix-like DNA-binding domain superfamily/Winged helix DNA-binding domain"/>
    <property type="match status" value="1"/>
</dbReference>
<comment type="similarity">
    <text evidence="2">Belongs to the Fur family.</text>
</comment>
<dbReference type="PANTHER" id="PTHR33202:SF18">
    <property type="entry name" value="TRANSCRIPTIONAL REGULATOR FURA"/>
    <property type="match status" value="1"/>
</dbReference>
<evidence type="ECO:0000313" key="14">
    <source>
        <dbReference type="Proteomes" id="UP000668403"/>
    </source>
</evidence>
<dbReference type="GO" id="GO:0000976">
    <property type="term" value="F:transcription cis-regulatory region binding"/>
    <property type="evidence" value="ECO:0007669"/>
    <property type="project" value="TreeGrafter"/>
</dbReference>
<evidence type="ECO:0000256" key="6">
    <source>
        <dbReference type="ARBA" id="ARBA00022833"/>
    </source>
</evidence>
<reference evidence="13" key="1">
    <citation type="submission" date="2021-03" db="EMBL/GenBank/DDBJ databases">
        <title>Leucobacter chromiisoli sp. nov., isolated from chromium-containing soil of chemical plant.</title>
        <authorList>
            <person name="Xu Z."/>
        </authorList>
    </citation>
    <scope>NUCLEOTIDE SEQUENCE</scope>
    <source>
        <strain evidence="13">K 70/01</strain>
    </source>
</reference>